<gene>
    <name evidence="11" type="ORF">CRG98_007709</name>
</gene>
<keyword evidence="2 7" id="KW-0436">Ligase</keyword>
<keyword evidence="12" id="KW-1185">Reference proteome</keyword>
<comment type="caution">
    <text evidence="11">The sequence shown here is derived from an EMBL/GenBank/DDBJ whole genome shotgun (WGS) entry which is preliminary data.</text>
</comment>
<dbReference type="GO" id="GO:0002161">
    <property type="term" value="F:aminoacyl-tRNA deacylase activity"/>
    <property type="evidence" value="ECO:0007669"/>
    <property type="project" value="InterPro"/>
</dbReference>
<sequence>MKFAKIAASLVGGGNAYEGIAASLLQAKVEAEGEAFGRAPYLRRLPPAVYNLAKASTSNYRFTPPPPPSYSLYSQLAGAGKNFAGRDRLLEIEATVRPGGRKMMFSGLMLLEFAAAFHRLRGANVLLPFAFHCTGMPIKVAADKLAREAQQLGDPPASFPKKEEEQVNQEADASDDTAYEPWLQDNFKGKKSKAAAKSGGQLYQWEIMRSVGLSDSDISRLQNPPIMSKHHWPRGFRCNGHLMLNNEKMSKQTGNFKTLREAIKEFSADATRFSLADAGDSIDDANFVSDTANAAILRLTKELSWMEEVIAADSSLRSGPPSTYADRVFANEINIAIKMTEQHYQDCMFREALKTGFYDLQAVRDEYRFSCSSGGMNHELVWRFMDVQTRLIAPFCPHYAEWQMRKLKSMGKIVKDVRYTIYSPLDGQPCGDHDRTSGEGVRPQDYTLIKMEVVPPFPPKMGVLDGKKVCLAAATLRPETMYGQTNAWVLPEGQYGAFEVNETEVFIISHRAARNLAYQGFSKIPEKPSCLLELTGSSSRYTRSGSSQLGLKPASGYWRVRPLVCLAVTIVSCHLDANDSRHPLDKQNTLILRTIAGLNDLGKAPLRSVTEQVMLLENIATSVLVSKDQVK</sequence>
<feature type="domain" description="Methionyl/Leucyl tRNA synthetase" evidence="10">
    <location>
        <begin position="230"/>
        <end position="292"/>
    </location>
</feature>
<dbReference type="InterPro" id="IPR009080">
    <property type="entry name" value="tRNAsynth_Ia_anticodon-bd"/>
</dbReference>
<evidence type="ECO:0000259" key="10">
    <source>
        <dbReference type="Pfam" id="PF09334"/>
    </source>
</evidence>
<dbReference type="InterPro" id="IPR014729">
    <property type="entry name" value="Rossmann-like_a/b/a_fold"/>
</dbReference>
<name>A0A2I0KTW0_PUNGR</name>
<dbReference type="GO" id="GO:0004823">
    <property type="term" value="F:leucine-tRNA ligase activity"/>
    <property type="evidence" value="ECO:0007669"/>
    <property type="project" value="InterPro"/>
</dbReference>
<dbReference type="InterPro" id="IPR009008">
    <property type="entry name" value="Val/Leu/Ile-tRNA-synth_edit"/>
</dbReference>
<dbReference type="GO" id="GO:0005524">
    <property type="term" value="F:ATP binding"/>
    <property type="evidence" value="ECO:0007669"/>
    <property type="project" value="UniProtKB-KW"/>
</dbReference>
<evidence type="ECO:0000256" key="1">
    <source>
        <dbReference type="ARBA" id="ARBA00005594"/>
    </source>
</evidence>
<dbReference type="Gene3D" id="3.90.740.10">
    <property type="entry name" value="Valyl/Leucyl/Isoleucyl-tRNA synthetase, editing domain"/>
    <property type="match status" value="1"/>
</dbReference>
<dbReference type="PANTHER" id="PTHR45794">
    <property type="entry name" value="LEUCYL-TRNA SYNTHETASE"/>
    <property type="match status" value="1"/>
</dbReference>
<dbReference type="AlphaFoldDB" id="A0A2I0KTW0"/>
<dbReference type="STRING" id="22663.A0A2I0KTW0"/>
<evidence type="ECO:0000256" key="7">
    <source>
        <dbReference type="RuleBase" id="RU363039"/>
    </source>
</evidence>
<dbReference type="SUPFAM" id="SSF47323">
    <property type="entry name" value="Anticodon-binding domain of a subclass of class I aminoacyl-tRNA synthetases"/>
    <property type="match status" value="1"/>
</dbReference>
<dbReference type="PANTHER" id="PTHR45794:SF1">
    <property type="entry name" value="LEUCINE--TRNA LIGASE, CYTOPLASMIC"/>
    <property type="match status" value="1"/>
</dbReference>
<feature type="domain" description="Methionyl/Valyl/Leucyl/Isoleucyl-tRNA synthetase anticodon-binding" evidence="9">
    <location>
        <begin position="326"/>
        <end position="407"/>
    </location>
</feature>
<feature type="region of interest" description="Disordered" evidence="8">
    <location>
        <begin position="149"/>
        <end position="175"/>
    </location>
</feature>
<dbReference type="GO" id="GO:0006429">
    <property type="term" value="P:leucyl-tRNA aminoacylation"/>
    <property type="evidence" value="ECO:0007669"/>
    <property type="project" value="InterPro"/>
</dbReference>
<dbReference type="SUPFAM" id="SSF52374">
    <property type="entry name" value="Nucleotidylyl transferase"/>
    <property type="match status" value="1"/>
</dbReference>
<dbReference type="Pfam" id="PF09334">
    <property type="entry name" value="tRNA-synt_1g"/>
    <property type="match status" value="1"/>
</dbReference>
<dbReference type="SUPFAM" id="SSF50677">
    <property type="entry name" value="ValRS/IleRS/LeuRS editing domain"/>
    <property type="match status" value="1"/>
</dbReference>
<dbReference type="Pfam" id="PF08264">
    <property type="entry name" value="Anticodon_1"/>
    <property type="match status" value="1"/>
</dbReference>
<dbReference type="CDD" id="cd07959">
    <property type="entry name" value="Anticodon_Ia_Leu_AEc"/>
    <property type="match status" value="1"/>
</dbReference>
<reference evidence="11 12" key="1">
    <citation type="submission" date="2017-11" db="EMBL/GenBank/DDBJ databases">
        <title>De-novo sequencing of pomegranate (Punica granatum L.) genome.</title>
        <authorList>
            <person name="Akparov Z."/>
            <person name="Amiraslanov A."/>
            <person name="Hajiyeva S."/>
            <person name="Abbasov M."/>
            <person name="Kaur K."/>
            <person name="Hamwieh A."/>
            <person name="Solovyev V."/>
            <person name="Salamov A."/>
            <person name="Braich B."/>
            <person name="Kosarev P."/>
            <person name="Mahmoud A."/>
            <person name="Hajiyev E."/>
            <person name="Babayeva S."/>
            <person name="Izzatullayeva V."/>
            <person name="Mammadov A."/>
            <person name="Mammadov A."/>
            <person name="Sharifova S."/>
            <person name="Ojaghi J."/>
            <person name="Eynullazada K."/>
            <person name="Bayramov B."/>
            <person name="Abdulazimova A."/>
            <person name="Shahmuradov I."/>
        </authorList>
    </citation>
    <scope>NUCLEOTIDE SEQUENCE [LARGE SCALE GENOMIC DNA]</scope>
    <source>
        <strain evidence="12">cv. AG2017</strain>
        <tissue evidence="11">Leaf</tissue>
    </source>
</reference>
<evidence type="ECO:0000313" key="11">
    <source>
        <dbReference type="EMBL" id="PKI71898.1"/>
    </source>
</evidence>
<evidence type="ECO:0000256" key="6">
    <source>
        <dbReference type="ARBA" id="ARBA00023146"/>
    </source>
</evidence>
<comment type="similarity">
    <text evidence="1 7">Belongs to the class-I aminoacyl-tRNA synthetase family.</text>
</comment>
<dbReference type="InterPro" id="IPR004493">
    <property type="entry name" value="Leu-tRNA-synth_Ia_arc/euk"/>
</dbReference>
<organism evidence="11 12">
    <name type="scientific">Punica granatum</name>
    <name type="common">Pomegranate</name>
    <dbReference type="NCBI Taxonomy" id="22663"/>
    <lineage>
        <taxon>Eukaryota</taxon>
        <taxon>Viridiplantae</taxon>
        <taxon>Streptophyta</taxon>
        <taxon>Embryophyta</taxon>
        <taxon>Tracheophyta</taxon>
        <taxon>Spermatophyta</taxon>
        <taxon>Magnoliopsida</taxon>
        <taxon>eudicotyledons</taxon>
        <taxon>Gunneridae</taxon>
        <taxon>Pentapetalae</taxon>
        <taxon>rosids</taxon>
        <taxon>malvids</taxon>
        <taxon>Myrtales</taxon>
        <taxon>Lythraceae</taxon>
        <taxon>Punica</taxon>
    </lineage>
</organism>
<keyword evidence="5 7" id="KW-0648">Protein biosynthesis</keyword>
<dbReference type="FunFam" id="1.10.730.10:FF:000020">
    <property type="entry name" value="Leucine--tRNA ligase cytoplasmic"/>
    <property type="match status" value="1"/>
</dbReference>
<keyword evidence="3 7" id="KW-0547">Nucleotide-binding</keyword>
<dbReference type="InterPro" id="IPR013155">
    <property type="entry name" value="M/V/L/I-tRNA-synth_anticd-bd"/>
</dbReference>
<protein>
    <submittedName>
        <fullName evidence="11">Uncharacterized protein</fullName>
    </submittedName>
</protein>
<evidence type="ECO:0000256" key="5">
    <source>
        <dbReference type="ARBA" id="ARBA00022917"/>
    </source>
</evidence>
<dbReference type="Gene3D" id="3.40.50.620">
    <property type="entry name" value="HUPs"/>
    <property type="match status" value="2"/>
</dbReference>
<evidence type="ECO:0000259" key="9">
    <source>
        <dbReference type="Pfam" id="PF08264"/>
    </source>
</evidence>
<dbReference type="Proteomes" id="UP000233551">
    <property type="component" value="Unassembled WGS sequence"/>
</dbReference>
<proteinExistence type="inferred from homology"/>
<dbReference type="EMBL" id="PGOL01000352">
    <property type="protein sequence ID" value="PKI71898.1"/>
    <property type="molecule type" value="Genomic_DNA"/>
</dbReference>
<keyword evidence="4 7" id="KW-0067">ATP-binding</keyword>
<evidence type="ECO:0000256" key="4">
    <source>
        <dbReference type="ARBA" id="ARBA00022840"/>
    </source>
</evidence>
<dbReference type="InterPro" id="IPR015413">
    <property type="entry name" value="Methionyl/Leucyl_tRNA_Synth"/>
</dbReference>
<evidence type="ECO:0000313" key="12">
    <source>
        <dbReference type="Proteomes" id="UP000233551"/>
    </source>
</evidence>
<evidence type="ECO:0000256" key="3">
    <source>
        <dbReference type="ARBA" id="ARBA00022741"/>
    </source>
</evidence>
<evidence type="ECO:0000256" key="2">
    <source>
        <dbReference type="ARBA" id="ARBA00022598"/>
    </source>
</evidence>
<evidence type="ECO:0000256" key="8">
    <source>
        <dbReference type="SAM" id="MobiDB-lite"/>
    </source>
</evidence>
<accession>A0A2I0KTW0</accession>
<keyword evidence="6 7" id="KW-0030">Aminoacyl-tRNA synthetase</keyword>